<evidence type="ECO:0000256" key="4">
    <source>
        <dbReference type="ARBA" id="ARBA00023014"/>
    </source>
</evidence>
<evidence type="ECO:0000256" key="1">
    <source>
        <dbReference type="ARBA" id="ARBA00022714"/>
    </source>
</evidence>
<dbReference type="Pfam" id="PF01266">
    <property type="entry name" value="DAO"/>
    <property type="match status" value="1"/>
</dbReference>
<keyword evidence="5" id="KW-1015">Disulfide bond</keyword>
<accession>A0ABQ7G7N7</accession>
<name>A0ABQ7G7N7_DUNSA</name>
<dbReference type="InterPro" id="IPR036188">
    <property type="entry name" value="FAD/NAD-bd_sf"/>
</dbReference>
<reference evidence="7" key="1">
    <citation type="submission" date="2017-08" db="EMBL/GenBank/DDBJ databases">
        <authorList>
            <person name="Polle J.E."/>
            <person name="Barry K."/>
            <person name="Cushman J."/>
            <person name="Schmutz J."/>
            <person name="Tran D."/>
            <person name="Hathwaick L.T."/>
            <person name="Yim W.C."/>
            <person name="Jenkins J."/>
            <person name="Mckie-Krisberg Z.M."/>
            <person name="Prochnik S."/>
            <person name="Lindquist E."/>
            <person name="Dockter R.B."/>
            <person name="Adam C."/>
            <person name="Molina H."/>
            <person name="Bunkerborg J."/>
            <person name="Jin E."/>
            <person name="Buchheim M."/>
            <person name="Magnuson J."/>
        </authorList>
    </citation>
    <scope>NUCLEOTIDE SEQUENCE</scope>
    <source>
        <strain evidence="7">CCAP 19/18</strain>
    </source>
</reference>
<sequence>MSGRSMGMISSWNNDTYKTIEATVGNKKARMVAHAHTAATSWVEGVVKTEGIDCGFHRLPGYVFEAGRTGKSGNKAYEEFSACSRLGLMQAKMEHVGCGAGVTTGSLTQALTLPNCACLDPVKYTQGLAKAVVDAGGKVFEGTKARGGIVTGPHQGIVQIMDKSYTVQARDAVVLATHSPINRDQLWVHDRQLPRMSYTIGLEVPKGSVQLGQYFDLQGGHQMRLAPLPGNPDVEVLLVQAAMELYGSTGKEDPYAKLEAWARSIFPQAVKVVTKWSSHDYYPADLLGLYGQDPLDREQPANYIMTGHSGQDMTGATIGSEVVANSILQLPNPWAAAYKPSRFMLTISAAAKYAVELTTYFSRIALCLGKHIMPGSIYDIMGVVQPHSVEGLIKPGDGMVVQHGWRKKALWRDEEGTLHQHSALCTHLGCCVSYNPIEKCFDCPCHGSCFTGRGQCVHGPAVADLEDLMK</sequence>
<organism evidence="7 8">
    <name type="scientific">Dunaliella salina</name>
    <name type="common">Green alga</name>
    <name type="synonym">Protococcus salinus</name>
    <dbReference type="NCBI Taxonomy" id="3046"/>
    <lineage>
        <taxon>Eukaryota</taxon>
        <taxon>Viridiplantae</taxon>
        <taxon>Chlorophyta</taxon>
        <taxon>core chlorophytes</taxon>
        <taxon>Chlorophyceae</taxon>
        <taxon>CS clade</taxon>
        <taxon>Chlamydomonadales</taxon>
        <taxon>Dunaliellaceae</taxon>
        <taxon>Dunaliella</taxon>
    </lineage>
</organism>
<keyword evidence="1" id="KW-0001">2Fe-2S</keyword>
<dbReference type="SUPFAM" id="SSF50022">
    <property type="entry name" value="ISP domain"/>
    <property type="match status" value="1"/>
</dbReference>
<dbReference type="EMBL" id="MU070024">
    <property type="protein sequence ID" value="KAF5830603.1"/>
    <property type="molecule type" value="Genomic_DNA"/>
</dbReference>
<keyword evidence="8" id="KW-1185">Reference proteome</keyword>
<proteinExistence type="predicted"/>
<evidence type="ECO:0000259" key="6">
    <source>
        <dbReference type="PROSITE" id="PS51296"/>
    </source>
</evidence>
<evidence type="ECO:0000256" key="5">
    <source>
        <dbReference type="ARBA" id="ARBA00023157"/>
    </source>
</evidence>
<dbReference type="Proteomes" id="UP000815325">
    <property type="component" value="Unassembled WGS sequence"/>
</dbReference>
<evidence type="ECO:0000256" key="3">
    <source>
        <dbReference type="ARBA" id="ARBA00023004"/>
    </source>
</evidence>
<dbReference type="PROSITE" id="PS51296">
    <property type="entry name" value="RIESKE"/>
    <property type="match status" value="1"/>
</dbReference>
<dbReference type="InterPro" id="IPR017941">
    <property type="entry name" value="Rieske_2Fe-2S"/>
</dbReference>
<dbReference type="Gene3D" id="3.30.9.10">
    <property type="entry name" value="D-Amino Acid Oxidase, subunit A, domain 2"/>
    <property type="match status" value="1"/>
</dbReference>
<dbReference type="InterPro" id="IPR036922">
    <property type="entry name" value="Rieske_2Fe-2S_sf"/>
</dbReference>
<evidence type="ECO:0000256" key="2">
    <source>
        <dbReference type="ARBA" id="ARBA00022723"/>
    </source>
</evidence>
<dbReference type="InterPro" id="IPR005805">
    <property type="entry name" value="Rieske_Fe-S_prot_C"/>
</dbReference>
<evidence type="ECO:0000313" key="7">
    <source>
        <dbReference type="EMBL" id="KAF5830603.1"/>
    </source>
</evidence>
<dbReference type="Gene3D" id="3.50.50.60">
    <property type="entry name" value="FAD/NAD(P)-binding domain"/>
    <property type="match status" value="1"/>
</dbReference>
<keyword evidence="2" id="KW-0479">Metal-binding</keyword>
<feature type="domain" description="Rieske" evidence="6">
    <location>
        <begin position="393"/>
        <end position="470"/>
    </location>
</feature>
<dbReference type="InterPro" id="IPR006076">
    <property type="entry name" value="FAD-dep_OxRdtase"/>
</dbReference>
<dbReference type="Pfam" id="PF00355">
    <property type="entry name" value="Rieske"/>
    <property type="match status" value="1"/>
</dbReference>
<evidence type="ECO:0000313" key="8">
    <source>
        <dbReference type="Proteomes" id="UP000815325"/>
    </source>
</evidence>
<protein>
    <recommendedName>
        <fullName evidence="6">Rieske domain-containing protein</fullName>
    </recommendedName>
</protein>
<dbReference type="SUPFAM" id="SSF51905">
    <property type="entry name" value="FAD/NAD(P)-binding domain"/>
    <property type="match status" value="1"/>
</dbReference>
<dbReference type="PANTHER" id="PTHR13847:SF281">
    <property type="entry name" value="FAD DEPENDENT OXIDOREDUCTASE DOMAIN-CONTAINING PROTEIN"/>
    <property type="match status" value="1"/>
</dbReference>
<dbReference type="Gene3D" id="2.102.10.10">
    <property type="entry name" value="Rieske [2Fe-2S] iron-sulphur domain"/>
    <property type="match status" value="1"/>
</dbReference>
<gene>
    <name evidence="7" type="ORF">DUNSADRAFT_14269</name>
</gene>
<dbReference type="PANTHER" id="PTHR13847">
    <property type="entry name" value="SARCOSINE DEHYDROGENASE-RELATED"/>
    <property type="match status" value="1"/>
</dbReference>
<dbReference type="PRINTS" id="PR00162">
    <property type="entry name" value="RIESKE"/>
</dbReference>
<keyword evidence="4" id="KW-0411">Iron-sulfur</keyword>
<keyword evidence="3" id="KW-0408">Iron</keyword>
<comment type="caution">
    <text evidence="7">The sequence shown here is derived from an EMBL/GenBank/DDBJ whole genome shotgun (WGS) entry which is preliminary data.</text>
</comment>